<sequence length="467" mass="51625">MSEGFTDEHKKLYQYAGTSNLVLPSERVKGAAGRRGERGKEIESLWGKIDVRTMGAAVRPSTVPTGKARERSTGKKHHHHTLLPPTDDDLVYQPQTQETRRIWDLFLALTRPFVGDQTMEVLLSAADEMLAVLKNQDLKESEKRKQVQAVLGTNVVVSETEFSKFIQLARQITDYSDGGGPPVATAGADDDMATGDDGVAVVFGGSDDEDDGDVVADDGEPAAYVVDDGSSDEEEEEEEEEEEGNGDEMKEKDEVKREEEEDVRGEEGVVDETAPAGLSARTIDAFWLQRQVGKYYSDAVDVQQKTRTVLRLLSNRKLGAGELENELAEEFEYSHFSLIQQLVGNREVIVWGMQLARAESSGTEQVELVEEEMRSLGLAWIIAARRGVTSSNEKKEASVGRAMDVVVEETEPTVGHLAKVEEEYVPEQEIDLDSLAFEQGGHLMSNDKWVPPKGAIKASMEGYEEIR</sequence>
<keyword evidence="1" id="KW-0378">Hydrolase</keyword>
<protein>
    <submittedName>
        <fullName evidence="1">Pre-mRNA splicing</fullName>
        <ecNumber evidence="1">3.6.4.13</ecNumber>
    </submittedName>
</protein>
<proteinExistence type="predicted"/>
<dbReference type="EMBL" id="JANBVB010002137">
    <property type="protein sequence ID" value="KAJ2887854.1"/>
    <property type="molecule type" value="Genomic_DNA"/>
</dbReference>
<gene>
    <name evidence="1" type="primary">brr2_3</name>
    <name evidence="1" type="ORF">IWW38_005052</name>
</gene>
<feature type="non-terminal residue" evidence="1">
    <location>
        <position position="467"/>
    </location>
</feature>
<evidence type="ECO:0000313" key="1">
    <source>
        <dbReference type="EMBL" id="KAJ2887854.1"/>
    </source>
</evidence>
<accession>A0ACC1LVU5</accession>
<dbReference type="EC" id="3.6.4.13" evidence="1"/>
<name>A0ACC1LVU5_9FUNG</name>
<reference evidence="1" key="1">
    <citation type="submission" date="2022-07" db="EMBL/GenBank/DDBJ databases">
        <title>Phylogenomic reconstructions and comparative analyses of Kickxellomycotina fungi.</title>
        <authorList>
            <person name="Reynolds N.K."/>
            <person name="Stajich J.E."/>
            <person name="Barry K."/>
            <person name="Grigoriev I.V."/>
            <person name="Crous P."/>
            <person name="Smith M.E."/>
        </authorList>
    </citation>
    <scope>NUCLEOTIDE SEQUENCE</scope>
    <source>
        <strain evidence="1">CBS 190363</strain>
    </source>
</reference>
<evidence type="ECO:0000313" key="2">
    <source>
        <dbReference type="Proteomes" id="UP001139981"/>
    </source>
</evidence>
<organism evidence="1 2">
    <name type="scientific">Coemansia aciculifera</name>
    <dbReference type="NCBI Taxonomy" id="417176"/>
    <lineage>
        <taxon>Eukaryota</taxon>
        <taxon>Fungi</taxon>
        <taxon>Fungi incertae sedis</taxon>
        <taxon>Zoopagomycota</taxon>
        <taxon>Kickxellomycotina</taxon>
        <taxon>Kickxellomycetes</taxon>
        <taxon>Kickxellales</taxon>
        <taxon>Kickxellaceae</taxon>
        <taxon>Coemansia</taxon>
    </lineage>
</organism>
<dbReference type="Proteomes" id="UP001139981">
    <property type="component" value="Unassembled WGS sequence"/>
</dbReference>
<comment type="caution">
    <text evidence="1">The sequence shown here is derived from an EMBL/GenBank/DDBJ whole genome shotgun (WGS) entry which is preliminary data.</text>
</comment>
<keyword evidence="2" id="KW-1185">Reference proteome</keyword>